<dbReference type="PANTHER" id="PTHR12121:SF34">
    <property type="entry name" value="PROTEIN ANGEL"/>
    <property type="match status" value="1"/>
</dbReference>
<proteinExistence type="predicted"/>
<keyword evidence="1" id="KW-0812">Transmembrane</keyword>
<name>X6N432_RETFI</name>
<keyword evidence="3" id="KW-1185">Reference proteome</keyword>
<evidence type="ECO:0000313" key="2">
    <source>
        <dbReference type="EMBL" id="ETO20072.1"/>
    </source>
</evidence>
<evidence type="ECO:0000313" key="3">
    <source>
        <dbReference type="Proteomes" id="UP000023152"/>
    </source>
</evidence>
<gene>
    <name evidence="2" type="ORF">RFI_17146</name>
</gene>
<sequence length="224" mass="26101">PIEVAALMLHLQEKKTTKRLLVAVLHLKSAKDAPGEKVRLKQLSRVLPDMKCYQEEKEKELKMNIPLFIGVLLIFFFFLYCSCFYEKVFQNKKQRGTKDFEPFAYASIISSEVMNALFESHNKSVSKEEDKLDPKQFAYSEKWGVNLSSAYSEALSTEPDYTSWKKRKDGIDKYTVDYIFFQKSKVSLVSYLEIPSEKEVNQSTFLPGWEYPSDHFSLMATFEF</sequence>
<dbReference type="OrthoDB" id="428734at2759"/>
<dbReference type="PANTHER" id="PTHR12121">
    <property type="entry name" value="CARBON CATABOLITE REPRESSOR PROTEIN 4"/>
    <property type="match status" value="1"/>
</dbReference>
<dbReference type="InterPro" id="IPR050410">
    <property type="entry name" value="CCR4/nocturin_mRNA_transcr"/>
</dbReference>
<feature type="transmembrane region" description="Helical" evidence="1">
    <location>
        <begin position="65"/>
        <end position="85"/>
    </location>
</feature>
<organism evidence="2 3">
    <name type="scientific">Reticulomyxa filosa</name>
    <dbReference type="NCBI Taxonomy" id="46433"/>
    <lineage>
        <taxon>Eukaryota</taxon>
        <taxon>Sar</taxon>
        <taxon>Rhizaria</taxon>
        <taxon>Retaria</taxon>
        <taxon>Foraminifera</taxon>
        <taxon>Monothalamids</taxon>
        <taxon>Reticulomyxidae</taxon>
        <taxon>Reticulomyxa</taxon>
    </lineage>
</organism>
<accession>X6N432</accession>
<reference evidence="2 3" key="1">
    <citation type="journal article" date="2013" name="Curr. Biol.">
        <title>The Genome of the Foraminiferan Reticulomyxa filosa.</title>
        <authorList>
            <person name="Glockner G."/>
            <person name="Hulsmann N."/>
            <person name="Schleicher M."/>
            <person name="Noegel A.A."/>
            <person name="Eichinger L."/>
            <person name="Gallinger C."/>
            <person name="Pawlowski J."/>
            <person name="Sierra R."/>
            <person name="Euteneuer U."/>
            <person name="Pillet L."/>
            <person name="Moustafa A."/>
            <person name="Platzer M."/>
            <person name="Groth M."/>
            <person name="Szafranski K."/>
            <person name="Schliwa M."/>
        </authorList>
    </citation>
    <scope>NUCLEOTIDE SEQUENCE [LARGE SCALE GENOMIC DNA]</scope>
</reference>
<dbReference type="AlphaFoldDB" id="X6N432"/>
<protein>
    <recommendedName>
        <fullName evidence="4">Endonuclease/exonuclease/phosphatase domain-containing protein</fullName>
    </recommendedName>
</protein>
<feature type="non-terminal residue" evidence="2">
    <location>
        <position position="1"/>
    </location>
</feature>
<keyword evidence="1" id="KW-1133">Transmembrane helix</keyword>
<comment type="caution">
    <text evidence="2">The sequence shown here is derived from an EMBL/GenBank/DDBJ whole genome shotgun (WGS) entry which is preliminary data.</text>
</comment>
<dbReference type="Gene3D" id="3.60.10.10">
    <property type="entry name" value="Endonuclease/exonuclease/phosphatase"/>
    <property type="match status" value="1"/>
</dbReference>
<dbReference type="Proteomes" id="UP000023152">
    <property type="component" value="Unassembled WGS sequence"/>
</dbReference>
<keyword evidence="1" id="KW-0472">Membrane</keyword>
<dbReference type="SUPFAM" id="SSF56219">
    <property type="entry name" value="DNase I-like"/>
    <property type="match status" value="1"/>
</dbReference>
<dbReference type="EMBL" id="ASPP01012962">
    <property type="protein sequence ID" value="ETO20072.1"/>
    <property type="molecule type" value="Genomic_DNA"/>
</dbReference>
<evidence type="ECO:0008006" key="4">
    <source>
        <dbReference type="Google" id="ProtNLM"/>
    </source>
</evidence>
<dbReference type="InterPro" id="IPR036691">
    <property type="entry name" value="Endo/exonu/phosph_ase_sf"/>
</dbReference>
<dbReference type="GO" id="GO:0000175">
    <property type="term" value="F:3'-5'-RNA exonuclease activity"/>
    <property type="evidence" value="ECO:0007669"/>
    <property type="project" value="TreeGrafter"/>
</dbReference>
<evidence type="ECO:0000256" key="1">
    <source>
        <dbReference type="SAM" id="Phobius"/>
    </source>
</evidence>